<name>A0ABX2QUW5_9PSED</name>
<proteinExistence type="predicted"/>
<dbReference type="PROSITE" id="PS50943">
    <property type="entry name" value="HTH_CROC1"/>
    <property type="match status" value="1"/>
</dbReference>
<dbReference type="InterPro" id="IPR010982">
    <property type="entry name" value="Lambda_DNA-bd_dom_sf"/>
</dbReference>
<dbReference type="SMART" id="SM00530">
    <property type="entry name" value="HTH_XRE"/>
    <property type="match status" value="1"/>
</dbReference>
<gene>
    <name evidence="3" type="ORF">HX871_08025</name>
</gene>
<evidence type="ECO:0000313" key="3">
    <source>
        <dbReference type="EMBL" id="NWD94355.1"/>
    </source>
</evidence>
<dbReference type="Proteomes" id="UP000572863">
    <property type="component" value="Unassembled WGS sequence"/>
</dbReference>
<dbReference type="Pfam" id="PF01381">
    <property type="entry name" value="HTH_3"/>
    <property type="match status" value="1"/>
</dbReference>
<accession>A0ABX2QUW5</accession>
<reference evidence="3 4" key="1">
    <citation type="submission" date="2020-04" db="EMBL/GenBank/DDBJ databases">
        <title>Molecular characterization of pseudomonads from Agaricus bisporus reveal novel blotch 2 pathogens in Western Europe.</title>
        <authorList>
            <person name="Taparia T."/>
            <person name="Krijger M."/>
            <person name="Haynes E."/>
            <person name="Elpinstone J.G."/>
            <person name="Noble R."/>
            <person name="Van Der Wolf J."/>
        </authorList>
    </citation>
    <scope>NUCLEOTIDE SEQUENCE [LARGE SCALE GENOMIC DNA]</scope>
    <source>
        <strain evidence="3 4">P7774</strain>
    </source>
</reference>
<protein>
    <submittedName>
        <fullName evidence="3">Helix-turn-helix domain-containing protein</fullName>
    </submittedName>
</protein>
<dbReference type="InterPro" id="IPR001387">
    <property type="entry name" value="Cro/C1-type_HTH"/>
</dbReference>
<evidence type="ECO:0000259" key="2">
    <source>
        <dbReference type="PROSITE" id="PS50943"/>
    </source>
</evidence>
<dbReference type="EMBL" id="JACARY010000010">
    <property type="protein sequence ID" value="NWD94355.1"/>
    <property type="molecule type" value="Genomic_DNA"/>
</dbReference>
<dbReference type="CDD" id="cd00093">
    <property type="entry name" value="HTH_XRE"/>
    <property type="match status" value="1"/>
</dbReference>
<evidence type="ECO:0000256" key="1">
    <source>
        <dbReference type="ARBA" id="ARBA00023125"/>
    </source>
</evidence>
<dbReference type="Gene3D" id="1.10.260.40">
    <property type="entry name" value="lambda repressor-like DNA-binding domains"/>
    <property type="match status" value="1"/>
</dbReference>
<dbReference type="PANTHER" id="PTHR46797">
    <property type="entry name" value="HTH-TYPE TRANSCRIPTIONAL REGULATOR"/>
    <property type="match status" value="1"/>
</dbReference>
<dbReference type="InterPro" id="IPR050807">
    <property type="entry name" value="TransReg_Diox_bact_type"/>
</dbReference>
<organism evidence="3 4">
    <name type="scientific">Pseudomonas reactans</name>
    <dbReference type="NCBI Taxonomy" id="117680"/>
    <lineage>
        <taxon>Bacteria</taxon>
        <taxon>Pseudomonadati</taxon>
        <taxon>Pseudomonadota</taxon>
        <taxon>Gammaproteobacteria</taxon>
        <taxon>Pseudomonadales</taxon>
        <taxon>Pseudomonadaceae</taxon>
        <taxon>Pseudomonas</taxon>
    </lineage>
</organism>
<feature type="domain" description="HTH cro/C1-type" evidence="2">
    <location>
        <begin position="28"/>
        <end position="80"/>
    </location>
</feature>
<dbReference type="PANTHER" id="PTHR46797:SF1">
    <property type="entry name" value="METHYLPHOSPHONATE SYNTHASE"/>
    <property type="match status" value="1"/>
</dbReference>
<evidence type="ECO:0000313" key="4">
    <source>
        <dbReference type="Proteomes" id="UP000572863"/>
    </source>
</evidence>
<comment type="caution">
    <text evidence="3">The sequence shown here is derived from an EMBL/GenBank/DDBJ whole genome shotgun (WGS) entry which is preliminary data.</text>
</comment>
<keyword evidence="1" id="KW-0238">DNA-binding</keyword>
<keyword evidence="4" id="KW-1185">Reference proteome</keyword>
<dbReference type="SUPFAM" id="SSF47413">
    <property type="entry name" value="lambda repressor-like DNA-binding domains"/>
    <property type="match status" value="1"/>
</dbReference>
<sequence>MCNCTRQHGYILVFEGTVLLKQALAAVVRAVRGNLGVTQESLANAASRTYLSKIENAESSPTLEKFAQLADALRLSPSALMALVVSTRDNTDARAVLTQAIAELDALGAKVSADEIKTHLAGVEVLKRPAARPVNVAKLQKVLECKEAGLTKAETARRLGLTRSTVGFLWERSVSTED</sequence>